<dbReference type="GO" id="GO:0001897">
    <property type="term" value="P:symbiont-mediated cytolysis of host cell"/>
    <property type="evidence" value="ECO:0007669"/>
    <property type="project" value="UniProtKB-ARBA"/>
</dbReference>
<dbReference type="NCBIfam" id="TIGR02594">
    <property type="entry name" value="TIGR02594 family protein"/>
    <property type="match status" value="1"/>
</dbReference>
<dbReference type="InterPro" id="IPR013423">
    <property type="entry name" value="CHP02594"/>
</dbReference>
<evidence type="ECO:0000313" key="1">
    <source>
        <dbReference type="EMBL" id="CAB5187435.1"/>
    </source>
</evidence>
<dbReference type="Gene3D" id="3.90.1720.10">
    <property type="entry name" value="endopeptidase domain like (from Nostoc punctiforme)"/>
    <property type="match status" value="1"/>
</dbReference>
<organism evidence="1">
    <name type="scientific">uncultured Caudovirales phage</name>
    <dbReference type="NCBI Taxonomy" id="2100421"/>
    <lineage>
        <taxon>Viruses</taxon>
        <taxon>Duplodnaviria</taxon>
        <taxon>Heunggongvirae</taxon>
        <taxon>Uroviricota</taxon>
        <taxon>Caudoviricetes</taxon>
        <taxon>Peduoviridae</taxon>
        <taxon>Maltschvirus</taxon>
        <taxon>Maltschvirus maltsch</taxon>
    </lineage>
</organism>
<reference evidence="1" key="1">
    <citation type="submission" date="2020-05" db="EMBL/GenBank/DDBJ databases">
        <authorList>
            <person name="Chiriac C."/>
            <person name="Salcher M."/>
            <person name="Ghai R."/>
            <person name="Kavagutti S V."/>
        </authorList>
    </citation>
    <scope>NUCLEOTIDE SEQUENCE</scope>
</reference>
<dbReference type="SUPFAM" id="SSF54001">
    <property type="entry name" value="Cysteine proteinases"/>
    <property type="match status" value="1"/>
</dbReference>
<dbReference type="EMBL" id="LR798213">
    <property type="protein sequence ID" value="CAB5187435.1"/>
    <property type="molecule type" value="Genomic_DNA"/>
</dbReference>
<dbReference type="InterPro" id="IPR038765">
    <property type="entry name" value="Papain-like_cys_pep_sf"/>
</dbReference>
<proteinExistence type="predicted"/>
<sequence length="168" mass="18104">MAEPAWLTIARSQIGLKEIPGPKHSNVISGWLSKLGAWWRDDETAWCGTFVAHCIQAAGLPYPKDWFRAKAWADYGALLRPERLAPGALLIFDRKDAAGRSIGGHIGFYVGEDKFCYQVLGGNQANGVNIARIAKSRCIATRWPKDVPVGAGPVVVASNGGTISTNEA</sequence>
<accession>A0A6J7WDL3</accession>
<name>A0A6J7WDL3_9CAUD</name>
<protein>
    <submittedName>
        <fullName evidence="1">TIGR02594, TIGR02594 family protein</fullName>
    </submittedName>
</protein>
<gene>
    <name evidence="1" type="ORF">UFOVP166_47</name>
</gene>